<evidence type="ECO:0000313" key="4">
    <source>
        <dbReference type="Proteomes" id="UP000636453"/>
    </source>
</evidence>
<dbReference type="Proteomes" id="UP000636453">
    <property type="component" value="Unassembled WGS sequence"/>
</dbReference>
<feature type="region of interest" description="Disordered" evidence="1">
    <location>
        <begin position="108"/>
        <end position="131"/>
    </location>
</feature>
<dbReference type="OrthoDB" id="8753964at2"/>
<sequence>MPTPFADLRKQLIPDDETGEVLRRMLDDGIDLSQPREIGFHCVFGEQAQAEAFAARAAQLDGVRVEPPEADEEGIWDVVVVRDMKPEHDAITAMERKLAALAGEHGGFPDGWGCAGDAPAEDEDGADDGAG</sequence>
<evidence type="ECO:0000259" key="2">
    <source>
        <dbReference type="Pfam" id="PF06877"/>
    </source>
</evidence>
<name>A0A918YYG8_9GAMM</name>
<reference evidence="3" key="1">
    <citation type="journal article" date="2014" name="Int. J. Syst. Evol. Microbiol.">
        <title>Complete genome sequence of Corynebacterium casei LMG S-19264T (=DSM 44701T), isolated from a smear-ripened cheese.</title>
        <authorList>
            <consortium name="US DOE Joint Genome Institute (JGI-PGF)"/>
            <person name="Walter F."/>
            <person name="Albersmeier A."/>
            <person name="Kalinowski J."/>
            <person name="Ruckert C."/>
        </authorList>
    </citation>
    <scope>NUCLEOTIDE SEQUENCE</scope>
    <source>
        <strain evidence="3">KCTC 32020</strain>
    </source>
</reference>
<dbReference type="RefSeq" id="WP_146474314.1">
    <property type="nucleotide sequence ID" value="NZ_BNCF01000003.1"/>
</dbReference>
<proteinExistence type="predicted"/>
<reference evidence="3" key="2">
    <citation type="submission" date="2020-09" db="EMBL/GenBank/DDBJ databases">
        <authorList>
            <person name="Sun Q."/>
            <person name="Kim S."/>
        </authorList>
    </citation>
    <scope>NUCLEOTIDE SEQUENCE</scope>
    <source>
        <strain evidence="3">KCTC 32020</strain>
    </source>
</reference>
<dbReference type="InterPro" id="IPR009671">
    <property type="entry name" value="RraB_dom"/>
</dbReference>
<protein>
    <recommendedName>
        <fullName evidence="2">Regulator of ribonuclease activity B domain-containing protein</fullName>
    </recommendedName>
</protein>
<keyword evidence="4" id="KW-1185">Reference proteome</keyword>
<dbReference type="EMBL" id="BNCF01000003">
    <property type="protein sequence ID" value="GHE28250.1"/>
    <property type="molecule type" value="Genomic_DNA"/>
</dbReference>
<dbReference type="Pfam" id="PF06877">
    <property type="entry name" value="RraB"/>
    <property type="match status" value="1"/>
</dbReference>
<dbReference type="AlphaFoldDB" id="A0A918YYG8"/>
<comment type="caution">
    <text evidence="3">The sequence shown here is derived from an EMBL/GenBank/DDBJ whole genome shotgun (WGS) entry which is preliminary data.</text>
</comment>
<accession>A0A918YYG8</accession>
<dbReference type="Gene3D" id="3.30.70.970">
    <property type="entry name" value="RraB-like"/>
    <property type="match status" value="1"/>
</dbReference>
<dbReference type="SUPFAM" id="SSF89946">
    <property type="entry name" value="Hypothetical protein VC0424"/>
    <property type="match status" value="1"/>
</dbReference>
<evidence type="ECO:0000313" key="3">
    <source>
        <dbReference type="EMBL" id="GHE28250.1"/>
    </source>
</evidence>
<gene>
    <name evidence="3" type="ORF">GCM10007167_07140</name>
</gene>
<organism evidence="3 4">
    <name type="scientific">Vulcaniibacterium thermophilum</name>
    <dbReference type="NCBI Taxonomy" id="1169913"/>
    <lineage>
        <taxon>Bacteria</taxon>
        <taxon>Pseudomonadati</taxon>
        <taxon>Pseudomonadota</taxon>
        <taxon>Gammaproteobacteria</taxon>
        <taxon>Lysobacterales</taxon>
        <taxon>Lysobacteraceae</taxon>
        <taxon>Vulcaniibacterium</taxon>
    </lineage>
</organism>
<dbReference type="InterPro" id="IPR036701">
    <property type="entry name" value="RraB-like_sf"/>
</dbReference>
<feature type="domain" description="Regulator of ribonuclease activity B" evidence="2">
    <location>
        <begin position="16"/>
        <end position="114"/>
    </location>
</feature>
<evidence type="ECO:0000256" key="1">
    <source>
        <dbReference type="SAM" id="MobiDB-lite"/>
    </source>
</evidence>
<feature type="compositionally biased region" description="Acidic residues" evidence="1">
    <location>
        <begin position="119"/>
        <end position="131"/>
    </location>
</feature>